<keyword evidence="2" id="KW-1185">Reference proteome</keyword>
<evidence type="ECO:0000313" key="2">
    <source>
        <dbReference type="Proteomes" id="UP000268014"/>
    </source>
</evidence>
<evidence type="ECO:0000313" key="1">
    <source>
        <dbReference type="EMBL" id="VDO29232.1"/>
    </source>
</evidence>
<gene>
    <name evidence="1" type="ORF">HPLM_LOCUS6514</name>
</gene>
<protein>
    <submittedName>
        <fullName evidence="1 3">Uncharacterized protein</fullName>
    </submittedName>
</protein>
<proteinExistence type="predicted"/>
<evidence type="ECO:0000313" key="3">
    <source>
        <dbReference type="WBParaSite" id="HPLM_0000652201-mRNA-1"/>
    </source>
</evidence>
<sequence length="33" mass="4046">MTFFPMDNFMLRCREFAAQVQSKCCPLERRFEI</sequence>
<dbReference type="AlphaFoldDB" id="A0A0N4W8I4"/>
<dbReference type="EMBL" id="UZAF01016506">
    <property type="protein sequence ID" value="VDO29232.1"/>
    <property type="molecule type" value="Genomic_DNA"/>
</dbReference>
<dbReference type="WBParaSite" id="HPLM_0000652201-mRNA-1">
    <property type="protein sequence ID" value="HPLM_0000652201-mRNA-1"/>
    <property type="gene ID" value="HPLM_0000652201"/>
</dbReference>
<reference evidence="3" key="1">
    <citation type="submission" date="2017-02" db="UniProtKB">
        <authorList>
            <consortium name="WormBaseParasite"/>
        </authorList>
    </citation>
    <scope>IDENTIFICATION</scope>
</reference>
<accession>A0A0N4W8I4</accession>
<organism evidence="3">
    <name type="scientific">Haemonchus placei</name>
    <name type="common">Barber's pole worm</name>
    <dbReference type="NCBI Taxonomy" id="6290"/>
    <lineage>
        <taxon>Eukaryota</taxon>
        <taxon>Metazoa</taxon>
        <taxon>Ecdysozoa</taxon>
        <taxon>Nematoda</taxon>
        <taxon>Chromadorea</taxon>
        <taxon>Rhabditida</taxon>
        <taxon>Rhabditina</taxon>
        <taxon>Rhabditomorpha</taxon>
        <taxon>Strongyloidea</taxon>
        <taxon>Trichostrongylidae</taxon>
        <taxon>Haemonchus</taxon>
    </lineage>
</organism>
<reference evidence="1 2" key="2">
    <citation type="submission" date="2018-11" db="EMBL/GenBank/DDBJ databases">
        <authorList>
            <consortium name="Pathogen Informatics"/>
        </authorList>
    </citation>
    <scope>NUCLEOTIDE SEQUENCE [LARGE SCALE GENOMIC DNA]</scope>
    <source>
        <strain evidence="1 2">MHpl1</strain>
    </source>
</reference>
<dbReference type="Proteomes" id="UP000268014">
    <property type="component" value="Unassembled WGS sequence"/>
</dbReference>
<name>A0A0N4W8I4_HAEPC</name>